<keyword evidence="2" id="KW-0812">Transmembrane</keyword>
<keyword evidence="2" id="KW-1133">Transmembrane helix</keyword>
<name>A0A8H4HEL2_9EURO</name>
<feature type="transmembrane region" description="Helical" evidence="2">
    <location>
        <begin position="1509"/>
        <end position="1542"/>
    </location>
</feature>
<dbReference type="PANTHER" id="PTHR41677:SF1">
    <property type="entry name" value="FE2OG DIOXYGENASE DOMAIN-CONTAINING PROTEIN"/>
    <property type="match status" value="1"/>
</dbReference>
<gene>
    <name evidence="3" type="ORF">CNMCM6805_000384</name>
</gene>
<evidence type="ECO:0000313" key="4">
    <source>
        <dbReference type="Proteomes" id="UP000653565"/>
    </source>
</evidence>
<dbReference type="EMBL" id="JAAAPX010000010">
    <property type="protein sequence ID" value="KAF4243661.1"/>
    <property type="molecule type" value="Genomic_DNA"/>
</dbReference>
<accession>A0A8H4HEL2</accession>
<evidence type="ECO:0000313" key="3">
    <source>
        <dbReference type="EMBL" id="KAF4243661.1"/>
    </source>
</evidence>
<protein>
    <submittedName>
        <fullName evidence="3">Uncharacterized protein</fullName>
    </submittedName>
</protein>
<feature type="region of interest" description="Disordered" evidence="1">
    <location>
        <begin position="1391"/>
        <end position="1416"/>
    </location>
</feature>
<comment type="caution">
    <text evidence="3">The sequence shown here is derived from an EMBL/GenBank/DDBJ whole genome shotgun (WGS) entry which is preliminary data.</text>
</comment>
<dbReference type="OrthoDB" id="4428759at2759"/>
<keyword evidence="2" id="KW-0472">Membrane</keyword>
<organism evidence="3 4">
    <name type="scientific">Aspergillus fumigatiaffinis</name>
    <dbReference type="NCBI Taxonomy" id="340414"/>
    <lineage>
        <taxon>Eukaryota</taxon>
        <taxon>Fungi</taxon>
        <taxon>Dikarya</taxon>
        <taxon>Ascomycota</taxon>
        <taxon>Pezizomycotina</taxon>
        <taxon>Eurotiomycetes</taxon>
        <taxon>Eurotiomycetidae</taxon>
        <taxon>Eurotiales</taxon>
        <taxon>Aspergillaceae</taxon>
        <taxon>Aspergillus</taxon>
        <taxon>Aspergillus subgen. Fumigati</taxon>
    </lineage>
</organism>
<keyword evidence="4" id="KW-1185">Reference proteome</keyword>
<sequence>MADANRELFDDLLASLKSLPEISYEALARRVHYKARHVSQFSSMMKYIADVDPYPSDDKGTDASMAGGEDCTARMERMGSYFLSHGVRSVDQNKWTIEWYEMAATCTVYEVYMYWNDGIVRPLMPLLLAEHIESRIEVMGKKSLYTLPNAPGFTEFFLNEVQTKTFASNVMDTDAATGDHLFSISILLIADYLHYGTFQPALTQIFDKERPAYQILAKWSQYSWEVEPDDEGLKKTMLFCGRSATAMLTGLEQPQLASLAVMGFYELVVNTSDNEAYTAAIKDGLERMDIVGIIDEWQSYSERLHSSLLSTQYSKWTDAVHVAFNKDRDAVRGWFNHYKGKKTPPTHINGKGCKLIKGNPVNSILLPGTDIGLPQGQSTSVEELSSLNEQPLIVMDHYQLRRSDAEDDEKPFATTSQVFRTATGLRAVDPHIARTCNPFAQIEPLKVGHVLYRKNGSSDETVEIKSMQVEPISEGKLYGVSLPGNPESFHANGYLMAVNNPVQSIQSTTEALRSLSAEQRLSCLASLKELNPMFGKHELQTIHSRLNLELFGDHQVGKQRPISSSAVLPKISSPSHLIKIMRDTPRARSNGAPLDKLERTFTLSPAGGEEIQSGYQLPELSVVDGYVLADGEPQLKCTINSGRRTFQWTRQLHSNSFEHGVLKVQPHGLSGHGVILLSSSPGPTEVSGQQIYHFQAMKKNAEVEIDDESHPTARSAGSGQFVVTHYVNMTYDKSVWPAGKERNQPDSPVPGMEVRTGIYKSPSGAQMPFSKIRALDDLRIAIKDKFNRDLGQLYDCYHTILESGQMRVKFQFKLASLIPFISDVGEDITTVFNVGFQSTLGTDLTLPILCQSFYIDFDVEEKNVTGALYEYNPLVRDLKGDRHYISGVVRVDESFDHLRSKVSRACAELSDPAMPVARPNKFQPAKITDTLHLEQRTDINTLLEPTGYDEVVVHNISQALITSAMYYHMDDKQREDLTGQAKPTDLPSSLAGDLPADVKQFLREKYAPAFLCQMIKRDKKYGTYFSGKQKARLWYWWNGNGKTCLAKSKEYAQLTRISSGEAVKQYLGDELDGFMKDNPESWAEALYTELKSDRRMYWYMNCPTRRATKDTSQGVNVMNRESCVLDALDQSHNYADDWFKDAVGFIGANQLQYPCISNDTDKARQQLNDVLYTLILYVLTDNASIDQEVREDLKQDIEDFEDANDLDKSKDEASRAMKIIQQISEFITSAGEWITAIEKGLAAAFGGSKLFQISEAVFAKVADAIGDRIPGLLKIKGLASLAMVSIYALELFASLYGIISDWNEMSDGEKAKAIIEVITVSVNAAAFAKGAWKQFRGRKGSYSPEDFIDTAELDQGFYKSIAEEGEGLENLCEAINPDASFHEVIGEHLTPEGAATSPGESENWGELPDRPPAGLPAEGEEIASKWKIGGNTIKIFNVCMGILLVAAATYRSISMKDISKANKVLTVSFSLVAEWDKLSDRDKILNVVSTLIQVLQVTLDIVELGEAMGVFAITGAFATAIPVLGAILVILGIVMMIVNFFLSLFGGSLPDPVADFIDDVGKNLLDQFEESLPPKLEYTISTDSVTVGKTTSIFIQGQNKSGQELTVSNVHITLTSGGEDDCLFNSDSFELVNDDDSAKDSSKHVYVTPGSTVGAELSNSQLGYDYSKNYSEYDLQVAGCKKETESSLLSLVLQPGESFKAWWTAEINKKGDSFVDVVEKSLSDRGHKQFPILWKTRQLRSPSSGDVNDQRINNQESVVEQKAGNPFDDDLPAVAWHYDSFPFVWVTMLSDCAGMVGGETALKTATGEIMKVRGPAMGTAVVLQGRYIEHQALKAVGGRERISMVTCLRPKSPFVRDETVLTGVRGISKLSELYTQYTEYRLEILEERVRARLKMSDSGNWRSAHSTLPTSESFWWSRNYF</sequence>
<reference evidence="3" key="1">
    <citation type="journal article" date="2020" name="bioRxiv">
        <title>Genomic and phenotypic heterogeneity of clinical isolates of the human pathogens Aspergillus fumigatus, Aspergillus lentulus and Aspergillus fumigatiaffinis.</title>
        <authorList>
            <person name="dos Santos R.A.C."/>
            <person name="Steenwyk J.L."/>
            <person name="Rivero-Menendez O."/>
            <person name="Mead M.E."/>
            <person name="Silva L.P."/>
            <person name="Bastos R.W."/>
            <person name="Alastruey-Izquierdo A."/>
            <person name="Goldman G.H."/>
            <person name="Rokas A."/>
        </authorList>
    </citation>
    <scope>NUCLEOTIDE SEQUENCE</scope>
    <source>
        <strain evidence="3">CNM-CM6805</strain>
    </source>
</reference>
<dbReference type="PANTHER" id="PTHR41677">
    <property type="entry name" value="YALI0B19030P"/>
    <property type="match status" value="1"/>
</dbReference>
<reference evidence="3" key="2">
    <citation type="submission" date="2020-04" db="EMBL/GenBank/DDBJ databases">
        <authorList>
            <person name="Santos R.A.C."/>
            <person name="Steenwyk J.L."/>
            <person name="Rivero-Menendez O."/>
            <person name="Mead M.E."/>
            <person name="Silva L.P."/>
            <person name="Bastos R.W."/>
            <person name="Alastruey-Izquierdo A."/>
            <person name="Goldman G.H."/>
            <person name="Rokas A."/>
        </authorList>
    </citation>
    <scope>NUCLEOTIDE SEQUENCE</scope>
    <source>
        <strain evidence="3">CNM-CM6805</strain>
    </source>
</reference>
<feature type="transmembrane region" description="Helical" evidence="2">
    <location>
        <begin position="1435"/>
        <end position="1453"/>
    </location>
</feature>
<evidence type="ECO:0000256" key="1">
    <source>
        <dbReference type="SAM" id="MobiDB-lite"/>
    </source>
</evidence>
<proteinExistence type="predicted"/>
<evidence type="ECO:0000256" key="2">
    <source>
        <dbReference type="SAM" id="Phobius"/>
    </source>
</evidence>
<dbReference type="Proteomes" id="UP000653565">
    <property type="component" value="Unassembled WGS sequence"/>
</dbReference>